<dbReference type="Pfam" id="PF00793">
    <property type="entry name" value="DAHP_synth_1"/>
    <property type="match status" value="1"/>
</dbReference>
<comment type="catalytic activity">
    <reaction evidence="7 8">
        <text>D-arabinose 5-phosphate + phosphoenolpyruvate + H2O = 3-deoxy-alpha-D-manno-2-octulosonate-8-phosphate + phosphate</text>
        <dbReference type="Rhea" id="RHEA:14053"/>
        <dbReference type="ChEBI" id="CHEBI:15377"/>
        <dbReference type="ChEBI" id="CHEBI:43474"/>
        <dbReference type="ChEBI" id="CHEBI:57693"/>
        <dbReference type="ChEBI" id="CHEBI:58702"/>
        <dbReference type="ChEBI" id="CHEBI:85985"/>
        <dbReference type="EC" id="2.5.1.55"/>
    </reaction>
</comment>
<organism evidence="10 11">
    <name type="scientific">Chroococcidiopsis cubana SAG 39.79</name>
    <dbReference type="NCBI Taxonomy" id="388085"/>
    <lineage>
        <taxon>Bacteria</taxon>
        <taxon>Bacillati</taxon>
        <taxon>Cyanobacteriota</taxon>
        <taxon>Cyanophyceae</taxon>
        <taxon>Chroococcidiopsidales</taxon>
        <taxon>Chroococcidiopsidaceae</taxon>
        <taxon>Chroococcidiopsis</taxon>
    </lineage>
</organism>
<dbReference type="NCBIfam" id="TIGR01362">
    <property type="entry name" value="KDO8P_synth"/>
    <property type="match status" value="1"/>
</dbReference>
<name>A0AB37UH64_9CYAN</name>
<dbReference type="GO" id="GO:0019294">
    <property type="term" value="P:keto-3-deoxy-D-manno-octulosonic acid biosynthetic process"/>
    <property type="evidence" value="ECO:0007669"/>
    <property type="project" value="UniProtKB-UniRule"/>
</dbReference>
<evidence type="ECO:0000313" key="10">
    <source>
        <dbReference type="EMBL" id="RUT10514.1"/>
    </source>
</evidence>
<proteinExistence type="inferred from homology"/>
<dbReference type="AlphaFoldDB" id="A0AB37UH64"/>
<evidence type="ECO:0000256" key="2">
    <source>
        <dbReference type="ARBA" id="ARBA00004756"/>
    </source>
</evidence>
<dbReference type="EC" id="2.5.1.55" evidence="8"/>
<keyword evidence="11" id="KW-1185">Reference proteome</keyword>
<feature type="domain" description="DAHP synthetase I/KDSA" evidence="9">
    <location>
        <begin position="8"/>
        <end position="262"/>
    </location>
</feature>
<reference evidence="10 11" key="1">
    <citation type="journal article" date="2019" name="Genome Biol. Evol.">
        <title>Day and night: Metabolic profiles and evolutionary relationships of six axenic non-marine cyanobacteria.</title>
        <authorList>
            <person name="Will S.E."/>
            <person name="Henke P."/>
            <person name="Boedeker C."/>
            <person name="Huang S."/>
            <person name="Brinkmann H."/>
            <person name="Rohde M."/>
            <person name="Jarek M."/>
            <person name="Friedl T."/>
            <person name="Seufert S."/>
            <person name="Schumacher M."/>
            <person name="Overmann J."/>
            <person name="Neumann-Schaal M."/>
            <person name="Petersen J."/>
        </authorList>
    </citation>
    <scope>NUCLEOTIDE SEQUENCE [LARGE SCALE GENOMIC DNA]</scope>
    <source>
        <strain evidence="10 11">SAG 39.79</strain>
    </source>
</reference>
<dbReference type="EMBL" id="RSCK01000041">
    <property type="protein sequence ID" value="RUT10514.1"/>
    <property type="molecule type" value="Genomic_DNA"/>
</dbReference>
<evidence type="ECO:0000313" key="11">
    <source>
        <dbReference type="Proteomes" id="UP000282574"/>
    </source>
</evidence>
<dbReference type="PANTHER" id="PTHR21057">
    <property type="entry name" value="PHOSPHO-2-DEHYDRO-3-DEOXYHEPTONATE ALDOLASE"/>
    <property type="match status" value="1"/>
</dbReference>
<keyword evidence="8" id="KW-0448">Lipopolysaccharide biosynthesis</keyword>
<evidence type="ECO:0000256" key="5">
    <source>
        <dbReference type="ARBA" id="ARBA00022490"/>
    </source>
</evidence>
<dbReference type="Gene3D" id="3.20.20.70">
    <property type="entry name" value="Aldolase class I"/>
    <property type="match status" value="1"/>
</dbReference>
<evidence type="ECO:0000256" key="6">
    <source>
        <dbReference type="ARBA" id="ARBA00022679"/>
    </source>
</evidence>
<evidence type="ECO:0000256" key="1">
    <source>
        <dbReference type="ARBA" id="ARBA00004496"/>
    </source>
</evidence>
<dbReference type="Proteomes" id="UP000282574">
    <property type="component" value="Unassembled WGS sequence"/>
</dbReference>
<dbReference type="NCBIfam" id="NF003543">
    <property type="entry name" value="PRK05198.1"/>
    <property type="match status" value="1"/>
</dbReference>
<dbReference type="GO" id="GO:0008676">
    <property type="term" value="F:3-deoxy-8-phosphooctulonate synthase activity"/>
    <property type="evidence" value="ECO:0007669"/>
    <property type="project" value="UniProtKB-UniRule"/>
</dbReference>
<comment type="subcellular location">
    <subcellularLocation>
        <location evidence="1 8">Cytoplasm</location>
    </subcellularLocation>
</comment>
<accession>A0AB37UH64</accession>
<dbReference type="RefSeq" id="WP_015154511.1">
    <property type="nucleotide sequence ID" value="NZ_JAVKZF010000002.1"/>
</dbReference>
<comment type="caution">
    <text evidence="10">The sequence shown here is derived from an EMBL/GenBank/DDBJ whole genome shotgun (WGS) entry which is preliminary data.</text>
</comment>
<dbReference type="InterPro" id="IPR006269">
    <property type="entry name" value="KDO8P_synthase"/>
</dbReference>
<dbReference type="SUPFAM" id="SSF51569">
    <property type="entry name" value="Aldolase"/>
    <property type="match status" value="1"/>
</dbReference>
<protein>
    <recommendedName>
        <fullName evidence="8">2-dehydro-3-deoxyphosphooctonate aldolase</fullName>
        <ecNumber evidence="8">2.5.1.55</ecNumber>
    </recommendedName>
    <alternativeName>
        <fullName evidence="8">3-deoxy-D-manno-octulosonic acid 8-phosphate synthase</fullName>
    </alternativeName>
    <alternativeName>
        <fullName evidence="8">KDO-8-phosphate synthase</fullName>
        <shortName evidence="8">KDO 8-P synthase</shortName>
        <shortName evidence="8">KDOPS</shortName>
    </alternativeName>
    <alternativeName>
        <fullName evidence="8">Phospho-2-dehydro-3-deoxyoctonate aldolase</fullName>
    </alternativeName>
</protein>
<sequence>MVCTQITDNLSIGDGYPLTLIGGPCVIESEYFTLKMAEKIRQICDRLGISFVFKSSFDKANRTSLDSFRGHSLEAGLEILQLVKDRIGVPTLTDIHESYQAATVAEVVDVLQIPAFLCRQTDLLLAAAATGRAINVKKGQFLAPWDMKHVISKLEAGGTKRILLTERGTSFGYNSLVVDFRSLPQLRSFNYPVVFDATHSVQLPGGQGSKSGGQRQFIPYLARAAAAVGIDALFMEIHANPDLAPSDGPNMIPLVNLEHILKQILCVRAGLEVASQPEFNAKN</sequence>
<keyword evidence="6 8" id="KW-0808">Transferase</keyword>
<dbReference type="GO" id="GO:0005737">
    <property type="term" value="C:cytoplasm"/>
    <property type="evidence" value="ECO:0007669"/>
    <property type="project" value="UniProtKB-SubCell"/>
</dbReference>
<evidence type="ECO:0000256" key="7">
    <source>
        <dbReference type="ARBA" id="ARBA00049112"/>
    </source>
</evidence>
<dbReference type="HAMAP" id="MF_00056">
    <property type="entry name" value="KDO8P_synth"/>
    <property type="match status" value="1"/>
</dbReference>
<comment type="similarity">
    <text evidence="4 8">Belongs to the KdsA family.</text>
</comment>
<evidence type="ECO:0000256" key="4">
    <source>
        <dbReference type="ARBA" id="ARBA00010499"/>
    </source>
</evidence>
<dbReference type="InterPro" id="IPR006218">
    <property type="entry name" value="DAHP1/KDSA"/>
</dbReference>
<evidence type="ECO:0000259" key="9">
    <source>
        <dbReference type="Pfam" id="PF00793"/>
    </source>
</evidence>
<comment type="pathway">
    <text evidence="3 8">Carbohydrate biosynthesis; 3-deoxy-D-manno-octulosonate biosynthesis; 3-deoxy-D-manno-octulosonate from D-ribulose 5-phosphate: step 2/3.</text>
</comment>
<gene>
    <name evidence="8 10" type="primary">kdsA</name>
    <name evidence="10" type="ORF">DSM107010_42000</name>
</gene>
<comment type="pathway">
    <text evidence="2">Bacterial outer membrane biogenesis; lipopolysaccharide biosynthesis.</text>
</comment>
<keyword evidence="5 8" id="KW-0963">Cytoplasm</keyword>
<dbReference type="InterPro" id="IPR013785">
    <property type="entry name" value="Aldolase_TIM"/>
</dbReference>
<evidence type="ECO:0000256" key="8">
    <source>
        <dbReference type="HAMAP-Rule" id="MF_00056"/>
    </source>
</evidence>
<evidence type="ECO:0000256" key="3">
    <source>
        <dbReference type="ARBA" id="ARBA00004845"/>
    </source>
</evidence>